<dbReference type="Proteomes" id="UP001283341">
    <property type="component" value="Unassembled WGS sequence"/>
</dbReference>
<gene>
    <name evidence="1" type="ORF">B0H66DRAFT_578375</name>
</gene>
<sequence>MQIQTISGAGTSALAEKALEEEGFFEFEDSTLGEHVVDLEQKGFASESGLDFCQQILYDERIRPLIKATLKTCVLVHRLRYKAHSGHVMRISAHIWAKGSEADYFPGSHLVDVPTPEGKRLLWETEESGLLEAGCHPVQKSFKDGGL</sequence>
<keyword evidence="2" id="KW-1185">Reference proteome</keyword>
<reference evidence="1" key="2">
    <citation type="submission" date="2023-06" db="EMBL/GenBank/DDBJ databases">
        <authorList>
            <consortium name="Lawrence Berkeley National Laboratory"/>
            <person name="Haridas S."/>
            <person name="Hensen N."/>
            <person name="Bonometti L."/>
            <person name="Westerberg I."/>
            <person name="Brannstrom I.O."/>
            <person name="Guillou S."/>
            <person name="Cros-Aarteil S."/>
            <person name="Calhoun S."/>
            <person name="Kuo A."/>
            <person name="Mondo S."/>
            <person name="Pangilinan J."/>
            <person name="Riley R."/>
            <person name="Labutti K."/>
            <person name="Andreopoulos B."/>
            <person name="Lipzen A."/>
            <person name="Chen C."/>
            <person name="Yanf M."/>
            <person name="Daum C."/>
            <person name="Ng V."/>
            <person name="Clum A."/>
            <person name="Steindorff A."/>
            <person name="Ohm R."/>
            <person name="Martin F."/>
            <person name="Silar P."/>
            <person name="Natvig D."/>
            <person name="Lalanne C."/>
            <person name="Gautier V."/>
            <person name="Ament-Velasquez S.L."/>
            <person name="Kruys A."/>
            <person name="Hutchinson M.I."/>
            <person name="Powell A.J."/>
            <person name="Barry K."/>
            <person name="Miller A.N."/>
            <person name="Grigoriev I.V."/>
            <person name="Debuchy R."/>
            <person name="Gladieux P."/>
            <person name="Thoren M.H."/>
            <person name="Johannesson H."/>
        </authorList>
    </citation>
    <scope>NUCLEOTIDE SEQUENCE</scope>
    <source>
        <strain evidence="1">CBS 118394</strain>
    </source>
</reference>
<evidence type="ECO:0000313" key="2">
    <source>
        <dbReference type="Proteomes" id="UP001283341"/>
    </source>
</evidence>
<accession>A0AAE0HSI4</accession>
<reference evidence="1" key="1">
    <citation type="journal article" date="2023" name="Mol. Phylogenet. Evol.">
        <title>Genome-scale phylogeny and comparative genomics of the fungal order Sordariales.</title>
        <authorList>
            <person name="Hensen N."/>
            <person name="Bonometti L."/>
            <person name="Westerberg I."/>
            <person name="Brannstrom I.O."/>
            <person name="Guillou S."/>
            <person name="Cros-Aarteil S."/>
            <person name="Calhoun S."/>
            <person name="Haridas S."/>
            <person name="Kuo A."/>
            <person name="Mondo S."/>
            <person name="Pangilinan J."/>
            <person name="Riley R."/>
            <person name="LaButti K."/>
            <person name="Andreopoulos B."/>
            <person name="Lipzen A."/>
            <person name="Chen C."/>
            <person name="Yan M."/>
            <person name="Daum C."/>
            <person name="Ng V."/>
            <person name="Clum A."/>
            <person name="Steindorff A."/>
            <person name="Ohm R.A."/>
            <person name="Martin F."/>
            <person name="Silar P."/>
            <person name="Natvig D.O."/>
            <person name="Lalanne C."/>
            <person name="Gautier V."/>
            <person name="Ament-Velasquez S.L."/>
            <person name="Kruys A."/>
            <person name="Hutchinson M.I."/>
            <person name="Powell A.J."/>
            <person name="Barry K."/>
            <person name="Miller A.N."/>
            <person name="Grigoriev I.V."/>
            <person name="Debuchy R."/>
            <person name="Gladieux P."/>
            <person name="Hiltunen Thoren M."/>
            <person name="Johannesson H."/>
        </authorList>
    </citation>
    <scope>NUCLEOTIDE SEQUENCE</scope>
    <source>
        <strain evidence="1">CBS 118394</strain>
    </source>
</reference>
<comment type="caution">
    <text evidence="1">The sequence shown here is derived from an EMBL/GenBank/DDBJ whole genome shotgun (WGS) entry which is preliminary data.</text>
</comment>
<dbReference type="AlphaFoldDB" id="A0AAE0HSI4"/>
<evidence type="ECO:0000313" key="1">
    <source>
        <dbReference type="EMBL" id="KAK3312052.1"/>
    </source>
</evidence>
<name>A0AAE0HSI4_9PEZI</name>
<dbReference type="EMBL" id="JAUEDM010000009">
    <property type="protein sequence ID" value="KAK3312052.1"/>
    <property type="molecule type" value="Genomic_DNA"/>
</dbReference>
<proteinExistence type="predicted"/>
<organism evidence="1 2">
    <name type="scientific">Apodospora peruviana</name>
    <dbReference type="NCBI Taxonomy" id="516989"/>
    <lineage>
        <taxon>Eukaryota</taxon>
        <taxon>Fungi</taxon>
        <taxon>Dikarya</taxon>
        <taxon>Ascomycota</taxon>
        <taxon>Pezizomycotina</taxon>
        <taxon>Sordariomycetes</taxon>
        <taxon>Sordariomycetidae</taxon>
        <taxon>Sordariales</taxon>
        <taxon>Lasiosphaeriaceae</taxon>
        <taxon>Apodospora</taxon>
    </lineage>
</organism>
<protein>
    <submittedName>
        <fullName evidence="1">Uncharacterized protein</fullName>
    </submittedName>
</protein>